<dbReference type="AlphaFoldDB" id="A0A437K491"/>
<evidence type="ECO:0000256" key="1">
    <source>
        <dbReference type="SAM" id="Coils"/>
    </source>
</evidence>
<evidence type="ECO:0008006" key="4">
    <source>
        <dbReference type="Google" id="ProtNLM"/>
    </source>
</evidence>
<keyword evidence="1" id="KW-0175">Coiled coil</keyword>
<dbReference type="Proteomes" id="UP000288024">
    <property type="component" value="Unassembled WGS sequence"/>
</dbReference>
<comment type="caution">
    <text evidence="2">The sequence shown here is derived from an EMBL/GenBank/DDBJ whole genome shotgun (WGS) entry which is preliminary data.</text>
</comment>
<organism evidence="2 3">
    <name type="scientific">Niallia taxi</name>
    <dbReference type="NCBI Taxonomy" id="2499688"/>
    <lineage>
        <taxon>Bacteria</taxon>
        <taxon>Bacillati</taxon>
        <taxon>Bacillota</taxon>
        <taxon>Bacilli</taxon>
        <taxon>Bacillales</taxon>
        <taxon>Bacillaceae</taxon>
        <taxon>Niallia</taxon>
    </lineage>
</organism>
<dbReference type="RefSeq" id="WP_127741867.1">
    <property type="nucleotide sequence ID" value="NZ_RZTZ01000017.1"/>
</dbReference>
<feature type="coiled-coil region" evidence="1">
    <location>
        <begin position="306"/>
        <end position="333"/>
    </location>
</feature>
<protein>
    <recommendedName>
        <fullName evidence="4">ApeA N-terminal domain-containing protein</fullName>
    </recommendedName>
</protein>
<accession>A0A437K491</accession>
<name>A0A437K491_9BACI</name>
<keyword evidence="3" id="KW-1185">Reference proteome</keyword>
<evidence type="ECO:0000313" key="3">
    <source>
        <dbReference type="Proteomes" id="UP000288024"/>
    </source>
</evidence>
<proteinExistence type="predicted"/>
<dbReference type="EMBL" id="RZTZ01000017">
    <property type="protein sequence ID" value="RVT57419.1"/>
    <property type="molecule type" value="Genomic_DNA"/>
</dbReference>
<sequence>MYTGLIRFNDKNCVFKLKNYDLEIEEIENRDEVYINDLESIFNPDKRETISLNVLVGKDFDNGKVMHFNPYKITKTGAKTFCASLSSYIVFDDKESTIEGLKLNSEELNWFHNVEHSYSFTISPENGNSEIKIEPYDRTDKRFSFNIEGQKIEGNLNISRTFSRVSTMPLKLKTDMNLYFKATNNFALIERLSNITFNFLKFVTYRRNITFNQLTLMSKYRDTDKYHKVGTLHIKGFNKDRIEEEKVIQNQLIDLPYLENELGKLFDDLAENKIYLTHIPESHADNNTITPARFILVTAGFEWQFRSTYKELNTESEDKYKELKDEIISFLDEKINQHTGKNKKYFKSHKNLLMKTSMTLADKINWALREFNDELNLFIKSVYEMNGINNYKYSEISERIQNQRNNIAHGNLDKEFNNIVVLDLFVLEWLYYAMVLNSMGVSRSKIKSAINKLFKRGFAV</sequence>
<reference evidence="2 3" key="1">
    <citation type="submission" date="2019-01" db="EMBL/GenBank/DDBJ databases">
        <title>Bacillus sp. M5HDSG1-1, whole genome shotgun sequence.</title>
        <authorList>
            <person name="Tuo L."/>
        </authorList>
    </citation>
    <scope>NUCLEOTIDE SEQUENCE [LARGE SCALE GENOMIC DNA]</scope>
    <source>
        <strain evidence="2 3">M5HDSG1-1</strain>
    </source>
</reference>
<gene>
    <name evidence="2" type="ORF">EM808_24650</name>
</gene>
<evidence type="ECO:0000313" key="2">
    <source>
        <dbReference type="EMBL" id="RVT57419.1"/>
    </source>
</evidence>